<keyword evidence="1" id="KW-1003">Cell membrane</keyword>
<evidence type="ECO:0000256" key="3">
    <source>
        <dbReference type="ARBA" id="ARBA00022989"/>
    </source>
</evidence>
<evidence type="ECO:0000256" key="5">
    <source>
        <dbReference type="SAM" id="MobiDB-lite"/>
    </source>
</evidence>
<evidence type="ECO:0000256" key="2">
    <source>
        <dbReference type="ARBA" id="ARBA00022692"/>
    </source>
</evidence>
<dbReference type="GO" id="GO:0016020">
    <property type="term" value="C:membrane"/>
    <property type="evidence" value="ECO:0007669"/>
    <property type="project" value="InterPro"/>
</dbReference>
<feature type="transmembrane region" description="Helical" evidence="6">
    <location>
        <begin position="118"/>
        <end position="146"/>
    </location>
</feature>
<dbReference type="PANTHER" id="PTHR39344:SF1">
    <property type="entry name" value="UPF0182 PROTEIN SLL1060"/>
    <property type="match status" value="1"/>
</dbReference>
<keyword evidence="2 6" id="KW-0812">Transmembrane</keyword>
<sequence length="1006" mass="108826">MSSPFTRGVRRSRRNRRATTHRGGWIAAAVVTGIVLCWLVASSITSNLLWFSSLHFQRVYLTRLLTGTGLFLVVGVLVWATTAGNMVLAMKLRPRTVAETNTEFARKYRAHLEKHHRAIIGICSGALALIIAATSVAQTTTVLAWWNATSFGARDPYFDKDISFYVFDYPWYRYLVSLGMALVIACVIAAFGVHLVMGSVNYLVPRSLVPGGLAQARRTEQHLLSARAQSHISVLLAIGLVFFGLSTILGRYGLAVSDNGLFTGVGFTADHYRATAKIVVAIIAFLVAALFVANAWWRRWGVPGMGIALMLVSTLIIQGIYPAVMQRFQVVPDAPDKERPYIVNNIAATRKAFGIQDTTITDYAARTTTSAGQLKTDAETLPAIRLMDPAVVAPTFEQLQQVRGFYSFPKILDVDRYTIDGKSTDVVVGAREIDQNGIADKSWNNVHTVYTHGYGMVAAAGGRRENSGEPTWLAKDIPTTGSIKEDQSRVYYGEMADPWVVVGARDGAEPVELDTPGGGSAAAGTETMTTYAGHGGVAIGNPVLRTMYATQMADINLLLSDRVHSNSKILYDRKPRDRVAKVAPWLTVDSDSLPAVVDGRMVWIVDGYTTSSDYPNSTKVDLRDAASDSTTGNRVAQRGTEINYIRNSVKAVVDAYDGTVQLYAWQPDDPILQTWQKVYPGTVKPRSAMSKDLLAHVRYPQDLFKVQRAMLGQYHTTNPNTWYQHNDVWEAPDDPVRSDAGLEPPYYLTIRWPDDDDPQYSATAVMVPNKRQNLASYVSVGSDATKPGYGKIRVLRMSGTTQIAGPNQTASAITADENVSAKLLPYQNRGSASATHGNLLTLPVGGGLMYVQPIYAQRQTGSGGYPVLRFVAVRFGENVGIGDTLQEALDQVFGGDAGASTGETAVDMTDPDVPGQQGSAGSPSAAPQAPPSAAPSASSSPGARNGGAIPGVSSPNTSADASELLDQAQKAFVQADKALDEGNLGEYQKQVDQARTLVEQARKKPR</sequence>
<feature type="transmembrane region" description="Helical" evidence="6">
    <location>
        <begin position="300"/>
        <end position="321"/>
    </location>
</feature>
<dbReference type="PANTHER" id="PTHR39344">
    <property type="entry name" value="UPF0182 PROTEIN SLL1060"/>
    <property type="match status" value="1"/>
</dbReference>
<name>U1GIG1_9ACTN</name>
<evidence type="ECO:0000256" key="1">
    <source>
        <dbReference type="ARBA" id="ARBA00022475"/>
    </source>
</evidence>
<organism evidence="7 8">
    <name type="scientific">Cutibacterium granulosum DSM 20700</name>
    <dbReference type="NCBI Taxonomy" id="1160719"/>
    <lineage>
        <taxon>Bacteria</taxon>
        <taxon>Bacillati</taxon>
        <taxon>Actinomycetota</taxon>
        <taxon>Actinomycetes</taxon>
        <taxon>Propionibacteriales</taxon>
        <taxon>Propionibacteriaceae</taxon>
        <taxon>Cutibacterium</taxon>
    </lineage>
</organism>
<dbReference type="PATRIC" id="fig|1160719.4.peg.410"/>
<feature type="transmembrane region" description="Helical" evidence="6">
    <location>
        <begin position="64"/>
        <end position="88"/>
    </location>
</feature>
<accession>U1GIG1</accession>
<proteinExistence type="predicted"/>
<keyword evidence="3 6" id="KW-1133">Transmembrane helix</keyword>
<evidence type="ECO:0000256" key="4">
    <source>
        <dbReference type="ARBA" id="ARBA00023136"/>
    </source>
</evidence>
<feature type="compositionally biased region" description="Low complexity" evidence="5">
    <location>
        <begin position="934"/>
        <end position="943"/>
    </location>
</feature>
<comment type="caution">
    <text evidence="7">The sequence shown here is derived from an EMBL/GenBank/DDBJ whole genome shotgun (WGS) entry which is preliminary data.</text>
</comment>
<reference evidence="7 8" key="1">
    <citation type="journal article" date="2013" name="BMC Genomics">
        <title>Comparative genomics reveals distinct host-interacting traits of three major human-associated propionibacteria.</title>
        <authorList>
            <person name="Mak T.N."/>
            <person name="Schmid M."/>
            <person name="Brzuszkiewicz E."/>
            <person name="Zeng G."/>
            <person name="Meyer R."/>
            <person name="Sfanos K.S."/>
            <person name="Brinkmann V."/>
            <person name="Meyer T.F."/>
            <person name="Bruggemann H."/>
        </authorList>
    </citation>
    <scope>NUCLEOTIDE SEQUENCE [LARGE SCALE GENOMIC DNA]</scope>
    <source>
        <strain evidence="7 8">DSM 20700</strain>
    </source>
</reference>
<feature type="transmembrane region" description="Helical" evidence="6">
    <location>
        <begin position="232"/>
        <end position="254"/>
    </location>
</feature>
<feature type="transmembrane region" description="Helical" evidence="6">
    <location>
        <begin position="174"/>
        <end position="197"/>
    </location>
</feature>
<keyword evidence="4 6" id="KW-0472">Membrane</keyword>
<feature type="transmembrane region" description="Helical" evidence="6">
    <location>
        <begin position="21"/>
        <end position="44"/>
    </location>
</feature>
<dbReference type="AlphaFoldDB" id="U1GIG1"/>
<dbReference type="InterPro" id="IPR005372">
    <property type="entry name" value="UPF0182"/>
</dbReference>
<evidence type="ECO:0000256" key="6">
    <source>
        <dbReference type="SAM" id="Phobius"/>
    </source>
</evidence>
<gene>
    <name evidence="7" type="ORF">H641_02157</name>
</gene>
<dbReference type="GO" id="GO:0005576">
    <property type="term" value="C:extracellular region"/>
    <property type="evidence" value="ECO:0007669"/>
    <property type="project" value="TreeGrafter"/>
</dbReference>
<feature type="region of interest" description="Disordered" evidence="5">
    <location>
        <begin position="900"/>
        <end position="965"/>
    </location>
</feature>
<dbReference type="Proteomes" id="UP000016307">
    <property type="component" value="Unassembled WGS sequence"/>
</dbReference>
<keyword evidence="8" id="KW-1185">Reference proteome</keyword>
<dbReference type="EMBL" id="AOSS01000058">
    <property type="protein sequence ID" value="ERF57930.1"/>
    <property type="molecule type" value="Genomic_DNA"/>
</dbReference>
<evidence type="ECO:0000313" key="8">
    <source>
        <dbReference type="Proteomes" id="UP000016307"/>
    </source>
</evidence>
<dbReference type="Pfam" id="PF03699">
    <property type="entry name" value="UPF0182"/>
    <property type="match status" value="1"/>
</dbReference>
<evidence type="ECO:0000313" key="7">
    <source>
        <dbReference type="EMBL" id="ERF57930.1"/>
    </source>
</evidence>
<protein>
    <submittedName>
        <fullName evidence="7">Uncharacterized protein</fullName>
    </submittedName>
</protein>
<feature type="compositionally biased region" description="Low complexity" evidence="5">
    <location>
        <begin position="914"/>
        <end position="927"/>
    </location>
</feature>
<feature type="transmembrane region" description="Helical" evidence="6">
    <location>
        <begin position="274"/>
        <end position="293"/>
    </location>
</feature>